<organism evidence="1 2">
    <name type="scientific">Williamsia herbipolensis</name>
    <dbReference type="NCBI Taxonomy" id="1603258"/>
    <lineage>
        <taxon>Bacteria</taxon>
        <taxon>Bacillati</taxon>
        <taxon>Actinomycetota</taxon>
        <taxon>Actinomycetes</taxon>
        <taxon>Mycobacteriales</taxon>
        <taxon>Nocardiaceae</taxon>
        <taxon>Williamsia</taxon>
    </lineage>
</organism>
<dbReference type="AlphaFoldDB" id="A0AAU4K567"/>
<proteinExistence type="predicted"/>
<accession>A0AAU4K567</accession>
<dbReference type="KEGG" id="whr:OG579_04845"/>
<sequence>MMAPLIERFPSHCPLGHRLGGRRMLVGWDNRSDPPQRIWICGRCDIVMHSTDYPWPSAD</sequence>
<dbReference type="EMBL" id="CP108021">
    <property type="protein sequence ID" value="WUM21137.1"/>
    <property type="molecule type" value="Genomic_DNA"/>
</dbReference>
<protein>
    <submittedName>
        <fullName evidence="1">Uncharacterized protein</fullName>
    </submittedName>
</protein>
<dbReference type="RefSeq" id="WP_045823154.1">
    <property type="nucleotide sequence ID" value="NZ_CP108021.1"/>
</dbReference>
<gene>
    <name evidence="1" type="ORF">OG579_04845</name>
</gene>
<name>A0AAU4K567_9NOCA</name>
<dbReference type="Proteomes" id="UP001432128">
    <property type="component" value="Chromosome"/>
</dbReference>
<evidence type="ECO:0000313" key="1">
    <source>
        <dbReference type="EMBL" id="WUM21137.1"/>
    </source>
</evidence>
<reference evidence="1 2" key="1">
    <citation type="submission" date="2022-10" db="EMBL/GenBank/DDBJ databases">
        <title>The complete genomes of actinobacterial strains from the NBC collection.</title>
        <authorList>
            <person name="Joergensen T.S."/>
            <person name="Alvarez Arevalo M."/>
            <person name="Sterndorff E.B."/>
            <person name="Faurdal D."/>
            <person name="Vuksanovic O."/>
            <person name="Mourched A.-S."/>
            <person name="Charusanti P."/>
            <person name="Shaw S."/>
            <person name="Blin K."/>
            <person name="Weber T."/>
        </authorList>
    </citation>
    <scope>NUCLEOTIDE SEQUENCE [LARGE SCALE GENOMIC DNA]</scope>
    <source>
        <strain evidence="1 2">NBC_00319</strain>
    </source>
</reference>
<keyword evidence="2" id="KW-1185">Reference proteome</keyword>
<evidence type="ECO:0000313" key="2">
    <source>
        <dbReference type="Proteomes" id="UP001432128"/>
    </source>
</evidence>